<feature type="region of interest" description="Disordered" evidence="1">
    <location>
        <begin position="505"/>
        <end position="524"/>
    </location>
</feature>
<protein>
    <submittedName>
        <fullName evidence="2">Uncharacterized protein</fullName>
    </submittedName>
</protein>
<feature type="compositionally biased region" description="Polar residues" evidence="1">
    <location>
        <begin position="277"/>
        <end position="287"/>
    </location>
</feature>
<dbReference type="EMBL" id="MIGC01002468">
    <property type="protein sequence ID" value="PHJ21032.1"/>
    <property type="molecule type" value="Genomic_DNA"/>
</dbReference>
<organism evidence="2 3">
    <name type="scientific">Cystoisospora suis</name>
    <dbReference type="NCBI Taxonomy" id="483139"/>
    <lineage>
        <taxon>Eukaryota</taxon>
        <taxon>Sar</taxon>
        <taxon>Alveolata</taxon>
        <taxon>Apicomplexa</taxon>
        <taxon>Conoidasida</taxon>
        <taxon>Coccidia</taxon>
        <taxon>Eucoccidiorida</taxon>
        <taxon>Eimeriorina</taxon>
        <taxon>Sarcocystidae</taxon>
        <taxon>Cystoisospora</taxon>
    </lineage>
</organism>
<proteinExistence type="predicted"/>
<feature type="compositionally biased region" description="Basic and acidic residues" evidence="1">
    <location>
        <begin position="248"/>
        <end position="270"/>
    </location>
</feature>
<gene>
    <name evidence="2" type="ORF">CSUI_005126</name>
</gene>
<feature type="region of interest" description="Disordered" evidence="1">
    <location>
        <begin position="678"/>
        <end position="798"/>
    </location>
</feature>
<feature type="compositionally biased region" description="Basic residues" evidence="1">
    <location>
        <begin position="704"/>
        <end position="723"/>
    </location>
</feature>
<feature type="region of interest" description="Disordered" evidence="1">
    <location>
        <begin position="536"/>
        <end position="652"/>
    </location>
</feature>
<feature type="compositionally biased region" description="Polar residues" evidence="1">
    <location>
        <begin position="153"/>
        <end position="163"/>
    </location>
</feature>
<accession>A0A2C6KYN1</accession>
<sequence length="1095" mass="119199">MSARYGLAPPPPPAPPRVLPPGPPGKTGPPCAFAPKPPLLAFPRGGSAQAPVQPPPPVGGHQASFRHPVCRLTRPQPPPPDSVPPRSGPGLLPLPAPALSSGIAVGPPPPPPRPDFFLETCSRPPIVSGPDGRCFSQKPQPPVFQPSQQPVSGNQAAGPTQGTLPVLAPPLSSHHDRLHTHSAFGKATRQATAYQTELLDLSNNNMNGFQTVPLTTDERNKPRGSARQEGENESRRPGSTIVVLHPRTSRECKTWSRVGHHSEDRDRAVPTREGMSPPSSEGLNQLGSDGHLRTQILPCENNPRASPEAQVVPGGKCAPESLTEWKKPRVTLRPASPHERSALRSSDEMLDHPRCHRKDREHGSPSWRSRSEARARTALRSPTQKLKNCRSRNPSARRHSTPSPSPSCSREAEILLSSLAWHPPRHQVDATGSATSRGWRTPAQSSPPVTYSGRDCPDEMRCHSPPRKSTGPGAVRRLSESSSSLSPVPHSGRSMTCPRQLTNLSTAGRAAPRPSGCSPSPPRRLRVPIILSAPAAATRSHSVSPSRIPPGCAFKRSQVRSRQVAPSQRAHGDESEYRGQPAGPPAPLRATTKGQQLTPSPCSAALSRLPPSPMTPVVTESVQQLHASSSSSHEWPPPPSLRSCDNTDHRSGVTCRHHRQSQCSSAESFCPSVHLLAQPDSAGLSPRRAVHEFGRTETKQKGERQRRRKTRQQQRRQRAKRRQQQLSENHETPAARSTTGGEGLTGQRGKPSVLPGDDNDGLVGIFGVPSDDTESESEGDDATEQENDRVGNDPWAASLEDIERHIKKRKTGSPNREASCDEKQEIYDDIVESAQTLTNCDSLFLPPWRERQRAGRLVYRFELLQQGDGPYYRQPGGGGYLAVSNSGHPCQAGRHPSGHQQLFEGEGERGPSPPELSAQEQEVFTPSRKWSLQVPDSSKSLASVDDDSLVAVCCRERRRIDENIDCGGRSRPWVCHSPCRGTDQSAGEAGYWQGEKQGTLEGCTAVHDRGYGFPLTPSTHAPTEESLESHTRFTEGADDRNQAMTKVDSDPFPKNGWRQPVQDCGWNDRGFRSGSTFALRQGNRGTIWFHPVPWC</sequence>
<feature type="compositionally biased region" description="Basic and acidic residues" evidence="1">
    <location>
        <begin position="689"/>
        <end position="703"/>
    </location>
</feature>
<evidence type="ECO:0000313" key="2">
    <source>
        <dbReference type="EMBL" id="PHJ21032.1"/>
    </source>
</evidence>
<feature type="region of interest" description="Disordered" evidence="1">
    <location>
        <begin position="1"/>
        <end position="177"/>
    </location>
</feature>
<reference evidence="2 3" key="1">
    <citation type="journal article" date="2017" name="Int. J. Parasitol.">
        <title>The genome of the protozoan parasite Cystoisospora suis and a reverse vaccinology approach to identify vaccine candidates.</title>
        <authorList>
            <person name="Palmieri N."/>
            <person name="Shrestha A."/>
            <person name="Ruttkowski B."/>
            <person name="Beck T."/>
            <person name="Vogl C."/>
            <person name="Tomley F."/>
            <person name="Blake D.P."/>
            <person name="Joachim A."/>
        </authorList>
    </citation>
    <scope>NUCLEOTIDE SEQUENCE [LARGE SCALE GENOMIC DNA]</scope>
    <source>
        <strain evidence="2 3">Wien I</strain>
    </source>
</reference>
<feature type="compositionally biased region" description="Polar residues" evidence="1">
    <location>
        <begin position="592"/>
        <end position="601"/>
    </location>
</feature>
<feature type="compositionally biased region" description="Acidic residues" evidence="1">
    <location>
        <begin position="771"/>
        <end position="785"/>
    </location>
</feature>
<keyword evidence="3" id="KW-1185">Reference proteome</keyword>
<feature type="compositionally biased region" description="Basic and acidic residues" evidence="1">
    <location>
        <begin position="336"/>
        <end position="375"/>
    </location>
</feature>
<name>A0A2C6KYN1_9APIC</name>
<dbReference type="OrthoDB" id="330623at2759"/>
<feature type="compositionally biased region" description="Basic residues" evidence="1">
    <location>
        <begin position="387"/>
        <end position="400"/>
    </location>
</feature>
<comment type="caution">
    <text evidence="2">The sequence shown here is derived from an EMBL/GenBank/DDBJ whole genome shotgun (WGS) entry which is preliminary data.</text>
</comment>
<feature type="compositionally biased region" description="Low complexity" evidence="1">
    <location>
        <begin position="480"/>
        <end position="494"/>
    </location>
</feature>
<dbReference type="RefSeq" id="XP_067922717.1">
    <property type="nucleotide sequence ID" value="XM_068065305.1"/>
</dbReference>
<evidence type="ECO:0000256" key="1">
    <source>
        <dbReference type="SAM" id="MobiDB-lite"/>
    </source>
</evidence>
<feature type="region of interest" description="Disordered" evidence="1">
    <location>
        <begin position="423"/>
        <end position="499"/>
    </location>
</feature>
<dbReference type="GeneID" id="94428516"/>
<feature type="compositionally biased region" description="Basic and acidic residues" evidence="1">
    <location>
        <begin position="216"/>
        <end position="236"/>
    </location>
</feature>
<dbReference type="AlphaFoldDB" id="A0A2C6KYN1"/>
<feature type="compositionally biased region" description="Low complexity" evidence="1">
    <location>
        <begin position="41"/>
        <end position="51"/>
    </location>
</feature>
<dbReference type="Proteomes" id="UP000221165">
    <property type="component" value="Unassembled WGS sequence"/>
</dbReference>
<feature type="compositionally biased region" description="Polar residues" evidence="1">
    <location>
        <begin position="204"/>
        <end position="214"/>
    </location>
</feature>
<feature type="compositionally biased region" description="Pro residues" evidence="1">
    <location>
        <begin position="8"/>
        <end position="27"/>
    </location>
</feature>
<feature type="region of interest" description="Disordered" evidence="1">
    <location>
        <begin position="885"/>
        <end position="920"/>
    </location>
</feature>
<feature type="compositionally biased region" description="Polar residues" evidence="1">
    <location>
        <begin position="430"/>
        <end position="449"/>
    </location>
</feature>
<feature type="compositionally biased region" description="Pro residues" evidence="1">
    <location>
        <begin position="75"/>
        <end position="96"/>
    </location>
</feature>
<feature type="compositionally biased region" description="Low complexity" evidence="1">
    <location>
        <begin position="509"/>
        <end position="518"/>
    </location>
</feature>
<evidence type="ECO:0000313" key="3">
    <source>
        <dbReference type="Proteomes" id="UP000221165"/>
    </source>
</evidence>
<feature type="compositionally biased region" description="Polar residues" evidence="1">
    <location>
        <begin position="618"/>
        <end position="627"/>
    </location>
</feature>
<dbReference type="VEuPathDB" id="ToxoDB:CSUI_005126"/>
<feature type="region of interest" description="Disordered" evidence="1">
    <location>
        <begin position="204"/>
        <end position="410"/>
    </location>
</feature>